<dbReference type="Pfam" id="PF02826">
    <property type="entry name" value="2-Hacid_dh_C"/>
    <property type="match status" value="1"/>
</dbReference>
<keyword evidence="8" id="KW-1185">Reference proteome</keyword>
<evidence type="ECO:0000313" key="7">
    <source>
        <dbReference type="EMBL" id="KAF2772972.1"/>
    </source>
</evidence>
<evidence type="ECO:0000259" key="5">
    <source>
        <dbReference type="Pfam" id="PF00389"/>
    </source>
</evidence>
<dbReference type="GO" id="GO:0051287">
    <property type="term" value="F:NAD binding"/>
    <property type="evidence" value="ECO:0007669"/>
    <property type="project" value="InterPro"/>
</dbReference>
<dbReference type="EMBL" id="ML995812">
    <property type="protein sequence ID" value="KAF2772972.1"/>
    <property type="molecule type" value="Genomic_DNA"/>
</dbReference>
<evidence type="ECO:0000256" key="3">
    <source>
        <dbReference type="ARBA" id="ARBA00023027"/>
    </source>
</evidence>
<feature type="domain" description="D-isomer specific 2-hydroxyacid dehydrogenase catalytic" evidence="5">
    <location>
        <begin position="44"/>
        <end position="336"/>
    </location>
</feature>
<dbReference type="InterPro" id="IPR006139">
    <property type="entry name" value="D-isomer_2_OHA_DH_cat_dom"/>
</dbReference>
<name>A0A6G1LK79_9PEZI</name>
<proteinExistence type="inferred from homology"/>
<organism evidence="7 8">
    <name type="scientific">Teratosphaeria nubilosa</name>
    <dbReference type="NCBI Taxonomy" id="161662"/>
    <lineage>
        <taxon>Eukaryota</taxon>
        <taxon>Fungi</taxon>
        <taxon>Dikarya</taxon>
        <taxon>Ascomycota</taxon>
        <taxon>Pezizomycotina</taxon>
        <taxon>Dothideomycetes</taxon>
        <taxon>Dothideomycetidae</taxon>
        <taxon>Mycosphaerellales</taxon>
        <taxon>Teratosphaeriaceae</taxon>
        <taxon>Teratosphaeria</taxon>
    </lineage>
</organism>
<reference evidence="7" key="1">
    <citation type="journal article" date="2020" name="Stud. Mycol.">
        <title>101 Dothideomycetes genomes: a test case for predicting lifestyles and emergence of pathogens.</title>
        <authorList>
            <person name="Haridas S."/>
            <person name="Albert R."/>
            <person name="Binder M."/>
            <person name="Bloem J."/>
            <person name="Labutti K."/>
            <person name="Salamov A."/>
            <person name="Andreopoulos B."/>
            <person name="Baker S."/>
            <person name="Barry K."/>
            <person name="Bills G."/>
            <person name="Bluhm B."/>
            <person name="Cannon C."/>
            <person name="Castanera R."/>
            <person name="Culley D."/>
            <person name="Daum C."/>
            <person name="Ezra D."/>
            <person name="Gonzalez J."/>
            <person name="Henrissat B."/>
            <person name="Kuo A."/>
            <person name="Liang C."/>
            <person name="Lipzen A."/>
            <person name="Lutzoni F."/>
            <person name="Magnuson J."/>
            <person name="Mondo S."/>
            <person name="Nolan M."/>
            <person name="Ohm R."/>
            <person name="Pangilinan J."/>
            <person name="Park H.-J."/>
            <person name="Ramirez L."/>
            <person name="Alfaro M."/>
            <person name="Sun H."/>
            <person name="Tritt A."/>
            <person name="Yoshinaga Y."/>
            <person name="Zwiers L.-H."/>
            <person name="Turgeon B."/>
            <person name="Goodwin S."/>
            <person name="Spatafora J."/>
            <person name="Crous P."/>
            <person name="Grigoriev I."/>
        </authorList>
    </citation>
    <scope>NUCLEOTIDE SEQUENCE</scope>
    <source>
        <strain evidence="7">CBS 116005</strain>
    </source>
</reference>
<dbReference type="SUPFAM" id="SSF51735">
    <property type="entry name" value="NAD(P)-binding Rossmann-fold domains"/>
    <property type="match status" value="1"/>
</dbReference>
<feature type="domain" description="D-isomer specific 2-hydroxyacid dehydrogenase NAD-binding" evidence="6">
    <location>
        <begin position="122"/>
        <end position="307"/>
    </location>
</feature>
<protein>
    <submittedName>
        <fullName evidence="7">Glycerate dehydrogenase</fullName>
    </submittedName>
</protein>
<dbReference type="GO" id="GO:0016616">
    <property type="term" value="F:oxidoreductase activity, acting on the CH-OH group of donors, NAD or NADP as acceptor"/>
    <property type="evidence" value="ECO:0007669"/>
    <property type="project" value="InterPro"/>
</dbReference>
<evidence type="ECO:0000256" key="1">
    <source>
        <dbReference type="ARBA" id="ARBA00005854"/>
    </source>
</evidence>
<dbReference type="InterPro" id="IPR050418">
    <property type="entry name" value="D-iso_2-hydroxyacid_DH_PdxB"/>
</dbReference>
<comment type="similarity">
    <text evidence="1 4">Belongs to the D-isomer specific 2-hydroxyacid dehydrogenase family.</text>
</comment>
<keyword evidence="2 4" id="KW-0560">Oxidoreductase</keyword>
<sequence length="338" mass="36863">MGSLGSPQHKTTHHIIVVPEGRYCPIPDLVFPEPYTYEPHNHFSTPQDKIVERIRPATILILSAVPFSDYHLSAECTPNLQMIAVMASGTDHLNLDICRKRGITVSNARSANVAAVSEHAVGLYFAARRKFRIVERAMRAGEWMKGSCHPLLLDSKGENAPTCGEEVLGVVGYGRIGQRIAEMGRMLGMKVLVAERKGAETIRDGRMEFGDVLKQATVIVLILPKTEDTIYLISTAELGMMKPQSILINVSRGGIVDEEALVQALKAGQIAGAAVDVFSEEPAGPDNSVLAREDTRNLNLILTPHVAWVAETTTTNVKLITKQNIEGWLAGRPVNVVT</sequence>
<dbReference type="PANTHER" id="PTHR43761">
    <property type="entry name" value="D-ISOMER SPECIFIC 2-HYDROXYACID DEHYDROGENASE FAMILY PROTEIN (AFU_ORTHOLOGUE AFUA_1G13630)"/>
    <property type="match status" value="1"/>
</dbReference>
<accession>A0A6G1LK79</accession>
<dbReference type="SUPFAM" id="SSF52283">
    <property type="entry name" value="Formate/glycerate dehydrogenase catalytic domain-like"/>
    <property type="match status" value="1"/>
</dbReference>
<dbReference type="AlphaFoldDB" id="A0A6G1LK79"/>
<dbReference type="Gene3D" id="3.40.50.720">
    <property type="entry name" value="NAD(P)-binding Rossmann-like Domain"/>
    <property type="match status" value="2"/>
</dbReference>
<evidence type="ECO:0000313" key="8">
    <source>
        <dbReference type="Proteomes" id="UP000799436"/>
    </source>
</evidence>
<dbReference type="PANTHER" id="PTHR43761:SF1">
    <property type="entry name" value="D-ISOMER SPECIFIC 2-HYDROXYACID DEHYDROGENASE CATALYTIC DOMAIN-CONTAINING PROTEIN-RELATED"/>
    <property type="match status" value="1"/>
</dbReference>
<evidence type="ECO:0000256" key="2">
    <source>
        <dbReference type="ARBA" id="ARBA00023002"/>
    </source>
</evidence>
<evidence type="ECO:0000256" key="4">
    <source>
        <dbReference type="RuleBase" id="RU003719"/>
    </source>
</evidence>
<gene>
    <name evidence="7" type="ORF">EJ03DRAFT_265672</name>
</gene>
<dbReference type="CDD" id="cd05198">
    <property type="entry name" value="formate_dh_like"/>
    <property type="match status" value="1"/>
</dbReference>
<dbReference type="Pfam" id="PF00389">
    <property type="entry name" value="2-Hacid_dh"/>
    <property type="match status" value="1"/>
</dbReference>
<dbReference type="OrthoDB" id="298012at2759"/>
<evidence type="ECO:0000259" key="6">
    <source>
        <dbReference type="Pfam" id="PF02826"/>
    </source>
</evidence>
<dbReference type="InterPro" id="IPR006140">
    <property type="entry name" value="D-isomer_DH_NAD-bd"/>
</dbReference>
<dbReference type="InterPro" id="IPR036291">
    <property type="entry name" value="NAD(P)-bd_dom_sf"/>
</dbReference>
<dbReference type="Proteomes" id="UP000799436">
    <property type="component" value="Unassembled WGS sequence"/>
</dbReference>
<keyword evidence="3" id="KW-0520">NAD</keyword>